<evidence type="ECO:0000313" key="1">
    <source>
        <dbReference type="EMBL" id="JAE10490.1"/>
    </source>
</evidence>
<name>A0A0A9FBR6_ARUDO</name>
<reference evidence="1" key="2">
    <citation type="journal article" date="2015" name="Data Brief">
        <title>Shoot transcriptome of the giant reed, Arundo donax.</title>
        <authorList>
            <person name="Barrero R.A."/>
            <person name="Guerrero F.D."/>
            <person name="Moolhuijzen P."/>
            <person name="Goolsby J.A."/>
            <person name="Tidwell J."/>
            <person name="Bellgard S.E."/>
            <person name="Bellgard M.I."/>
        </authorList>
    </citation>
    <scope>NUCLEOTIDE SEQUENCE</scope>
    <source>
        <tissue evidence="1">Shoot tissue taken approximately 20 cm above the soil surface</tissue>
    </source>
</reference>
<dbReference type="AlphaFoldDB" id="A0A0A9FBR6"/>
<organism evidence="1">
    <name type="scientific">Arundo donax</name>
    <name type="common">Giant reed</name>
    <name type="synonym">Donax arundinaceus</name>
    <dbReference type="NCBI Taxonomy" id="35708"/>
    <lineage>
        <taxon>Eukaryota</taxon>
        <taxon>Viridiplantae</taxon>
        <taxon>Streptophyta</taxon>
        <taxon>Embryophyta</taxon>
        <taxon>Tracheophyta</taxon>
        <taxon>Spermatophyta</taxon>
        <taxon>Magnoliopsida</taxon>
        <taxon>Liliopsida</taxon>
        <taxon>Poales</taxon>
        <taxon>Poaceae</taxon>
        <taxon>PACMAD clade</taxon>
        <taxon>Arundinoideae</taxon>
        <taxon>Arundineae</taxon>
        <taxon>Arundo</taxon>
    </lineage>
</organism>
<dbReference type="EMBL" id="GBRH01187406">
    <property type="protein sequence ID" value="JAE10490.1"/>
    <property type="molecule type" value="Transcribed_RNA"/>
</dbReference>
<sequence length="51" mass="5769">MQSAARLRREERTDSRSDSFYVFSIACSHCIHPCIALHECGNKPPESEDGM</sequence>
<reference evidence="1" key="1">
    <citation type="submission" date="2014-09" db="EMBL/GenBank/DDBJ databases">
        <authorList>
            <person name="Magalhaes I.L.F."/>
            <person name="Oliveira U."/>
            <person name="Santos F.R."/>
            <person name="Vidigal T.H.D.A."/>
            <person name="Brescovit A.D."/>
            <person name="Santos A.J."/>
        </authorList>
    </citation>
    <scope>NUCLEOTIDE SEQUENCE</scope>
    <source>
        <tissue evidence="1">Shoot tissue taken approximately 20 cm above the soil surface</tissue>
    </source>
</reference>
<accession>A0A0A9FBR6</accession>
<proteinExistence type="predicted"/>
<protein>
    <submittedName>
        <fullName evidence="1">Uncharacterized protein</fullName>
    </submittedName>
</protein>